<name>A0A3G4VLS0_9VIBR</name>
<reference evidence="1 2" key="1">
    <citation type="submission" date="2018-11" db="EMBL/GenBank/DDBJ databases">
        <title>Complete Genome Sequence of Vbrio mediterranei 117-T6: a Potential Pathogen Bacteria Isolated from the Conchocelis of Pyropia.</title>
        <authorList>
            <person name="Liu Q."/>
        </authorList>
    </citation>
    <scope>NUCLEOTIDE SEQUENCE [LARGE SCALE GENOMIC DNA]</scope>
    <source>
        <strain evidence="1 2">117-T6</strain>
    </source>
</reference>
<dbReference type="RefSeq" id="WP_006072814.1">
    <property type="nucleotide sequence ID" value="NZ_CP033578.1"/>
</dbReference>
<evidence type="ECO:0000313" key="1">
    <source>
        <dbReference type="EMBL" id="AYV24572.1"/>
    </source>
</evidence>
<dbReference type="AlphaFoldDB" id="A0A3G4VLS0"/>
<dbReference type="GeneID" id="64088724"/>
<dbReference type="InterPro" id="IPR018680">
    <property type="entry name" value="DUF2164"/>
</dbReference>
<dbReference type="Pfam" id="PF09932">
    <property type="entry name" value="DUF2164"/>
    <property type="match status" value="1"/>
</dbReference>
<organism evidence="1 2">
    <name type="scientific">Vibrio mediterranei</name>
    <dbReference type="NCBI Taxonomy" id="689"/>
    <lineage>
        <taxon>Bacteria</taxon>
        <taxon>Pseudomonadati</taxon>
        <taxon>Pseudomonadota</taxon>
        <taxon>Gammaproteobacteria</taxon>
        <taxon>Vibrionales</taxon>
        <taxon>Vibrionaceae</taxon>
        <taxon>Vibrio</taxon>
    </lineage>
</organism>
<sequence length="78" mass="9151">MFDSKKRAELISDLQTYFSDELDYDLGQFDGEFLLDFLIKKLGPAFYNKGLDDAKQVLERKIMDISDELYEIEMPEDS</sequence>
<dbReference type="Proteomes" id="UP000279760">
    <property type="component" value="Chromosome 2"/>
</dbReference>
<gene>
    <name evidence="1" type="ORF">ECB94_25310</name>
</gene>
<protein>
    <submittedName>
        <fullName evidence="1">DUF2164 domain-containing protein</fullName>
    </submittedName>
</protein>
<proteinExistence type="predicted"/>
<evidence type="ECO:0000313" key="2">
    <source>
        <dbReference type="Proteomes" id="UP000279760"/>
    </source>
</evidence>
<accession>A0A3G4VLS0</accession>
<dbReference type="EMBL" id="CP033578">
    <property type="protein sequence ID" value="AYV24572.1"/>
    <property type="molecule type" value="Genomic_DNA"/>
</dbReference>